<evidence type="ECO:0008006" key="3">
    <source>
        <dbReference type="Google" id="ProtNLM"/>
    </source>
</evidence>
<evidence type="ECO:0000313" key="1">
    <source>
        <dbReference type="EMBL" id="KZS91795.1"/>
    </source>
</evidence>
<name>A0A164STS5_9AGAM</name>
<dbReference type="OrthoDB" id="159449at2759"/>
<proteinExistence type="predicted"/>
<organism evidence="1 2">
    <name type="scientific">Sistotremastrum niveocremeum HHB9708</name>
    <dbReference type="NCBI Taxonomy" id="1314777"/>
    <lineage>
        <taxon>Eukaryota</taxon>
        <taxon>Fungi</taxon>
        <taxon>Dikarya</taxon>
        <taxon>Basidiomycota</taxon>
        <taxon>Agaricomycotina</taxon>
        <taxon>Agaricomycetes</taxon>
        <taxon>Sistotremastrales</taxon>
        <taxon>Sistotremastraceae</taxon>
        <taxon>Sertulicium</taxon>
        <taxon>Sertulicium niveocremeum</taxon>
    </lineage>
</organism>
<reference evidence="1 2" key="1">
    <citation type="journal article" date="2016" name="Mol. Biol. Evol.">
        <title>Comparative Genomics of Early-Diverging Mushroom-Forming Fungi Provides Insights into the Origins of Lignocellulose Decay Capabilities.</title>
        <authorList>
            <person name="Nagy L.G."/>
            <person name="Riley R."/>
            <person name="Tritt A."/>
            <person name="Adam C."/>
            <person name="Daum C."/>
            <person name="Floudas D."/>
            <person name="Sun H."/>
            <person name="Yadav J.S."/>
            <person name="Pangilinan J."/>
            <person name="Larsson K.H."/>
            <person name="Matsuura K."/>
            <person name="Barry K."/>
            <person name="Labutti K."/>
            <person name="Kuo R."/>
            <person name="Ohm R.A."/>
            <person name="Bhattacharya S.S."/>
            <person name="Shirouzu T."/>
            <person name="Yoshinaga Y."/>
            <person name="Martin F.M."/>
            <person name="Grigoriev I.V."/>
            <person name="Hibbett D.S."/>
        </authorList>
    </citation>
    <scope>NUCLEOTIDE SEQUENCE [LARGE SCALE GENOMIC DNA]</scope>
    <source>
        <strain evidence="1 2">HHB9708</strain>
    </source>
</reference>
<dbReference type="STRING" id="1314777.A0A164STS5"/>
<keyword evidence="2" id="KW-1185">Reference proteome</keyword>
<dbReference type="EMBL" id="KV419413">
    <property type="protein sequence ID" value="KZS91795.1"/>
    <property type="molecule type" value="Genomic_DNA"/>
</dbReference>
<protein>
    <recommendedName>
        <fullName evidence="3">SH3 domain-containing protein</fullName>
    </recommendedName>
</protein>
<evidence type="ECO:0000313" key="2">
    <source>
        <dbReference type="Proteomes" id="UP000076722"/>
    </source>
</evidence>
<dbReference type="AlphaFoldDB" id="A0A164STS5"/>
<dbReference type="SUPFAM" id="SSF50044">
    <property type="entry name" value="SH3-domain"/>
    <property type="match status" value="1"/>
</dbReference>
<sequence>MDAADLGRWTRFAAKGGIGKCTALKDRVAEGTQDLMFLAGDEIVVLMQLTEENVFLGYCEGVVGRFLGSDVQFHGKLKKPVKQKRSSASASVHSTSPCKGIFPKSVEVA</sequence>
<dbReference type="Proteomes" id="UP000076722">
    <property type="component" value="Unassembled WGS sequence"/>
</dbReference>
<gene>
    <name evidence="1" type="ORF">SISNIDRAFT_474980</name>
</gene>
<accession>A0A164STS5</accession>
<dbReference type="InterPro" id="IPR036028">
    <property type="entry name" value="SH3-like_dom_sf"/>
</dbReference>